<feature type="region of interest" description="Disordered" evidence="1">
    <location>
        <begin position="1"/>
        <end position="24"/>
    </location>
</feature>
<organism evidence="2 3">
    <name type="scientific">Myxococcus fulvus</name>
    <dbReference type="NCBI Taxonomy" id="33"/>
    <lineage>
        <taxon>Bacteria</taxon>
        <taxon>Pseudomonadati</taxon>
        <taxon>Myxococcota</taxon>
        <taxon>Myxococcia</taxon>
        <taxon>Myxococcales</taxon>
        <taxon>Cystobacterineae</taxon>
        <taxon>Myxococcaceae</taxon>
        <taxon>Myxococcus</taxon>
    </lineage>
</organism>
<protein>
    <submittedName>
        <fullName evidence="2">Uncharacterized protein</fullName>
    </submittedName>
</protein>
<name>A0A511ST23_MYXFU</name>
<proteinExistence type="predicted"/>
<evidence type="ECO:0000256" key="1">
    <source>
        <dbReference type="SAM" id="MobiDB-lite"/>
    </source>
</evidence>
<gene>
    <name evidence="2" type="ORF">MFU01_01180</name>
</gene>
<feature type="region of interest" description="Disordered" evidence="1">
    <location>
        <begin position="49"/>
        <end position="72"/>
    </location>
</feature>
<evidence type="ECO:0000313" key="3">
    <source>
        <dbReference type="Proteomes" id="UP000321514"/>
    </source>
</evidence>
<dbReference type="STRING" id="1334629.MFUL124B02_07765"/>
<accession>A0A511ST23</accession>
<sequence length="72" mass="7608">MGEHMSAPVIPDKQPRPGSVPPSGRVTLFLKPSFGITVKSNALCVAVQAKPRPDNTSETSELRPVDDSNPGP</sequence>
<comment type="caution">
    <text evidence="2">The sequence shown here is derived from an EMBL/GenBank/DDBJ whole genome shotgun (WGS) entry which is preliminary data.</text>
</comment>
<reference evidence="2 3" key="1">
    <citation type="submission" date="2019-07" db="EMBL/GenBank/DDBJ databases">
        <title>Whole genome shotgun sequence of Myxococcus fulvus NBRC 100333.</title>
        <authorList>
            <person name="Hosoyama A."/>
            <person name="Uohara A."/>
            <person name="Ohji S."/>
            <person name="Ichikawa N."/>
        </authorList>
    </citation>
    <scope>NUCLEOTIDE SEQUENCE [LARGE SCALE GENOMIC DNA]</scope>
    <source>
        <strain evidence="2 3">NBRC 100333</strain>
    </source>
</reference>
<feature type="compositionally biased region" description="Basic and acidic residues" evidence="1">
    <location>
        <begin position="51"/>
        <end position="66"/>
    </location>
</feature>
<dbReference type="Proteomes" id="UP000321514">
    <property type="component" value="Unassembled WGS sequence"/>
</dbReference>
<dbReference type="EMBL" id="BJXR01000002">
    <property type="protein sequence ID" value="GEN05081.1"/>
    <property type="molecule type" value="Genomic_DNA"/>
</dbReference>
<evidence type="ECO:0000313" key="2">
    <source>
        <dbReference type="EMBL" id="GEN05081.1"/>
    </source>
</evidence>
<dbReference type="AlphaFoldDB" id="A0A511ST23"/>